<keyword evidence="5" id="KW-1185">Reference proteome</keyword>
<keyword evidence="3" id="KW-0175">Coiled coil</keyword>
<evidence type="ECO:0000313" key="5">
    <source>
        <dbReference type="Proteomes" id="UP001317629"/>
    </source>
</evidence>
<dbReference type="PIRSF" id="PIRSF004555">
    <property type="entry name" value="UCP004555"/>
    <property type="match status" value="1"/>
</dbReference>
<dbReference type="InterPro" id="IPR004401">
    <property type="entry name" value="YbaB/EbfC"/>
</dbReference>
<protein>
    <recommendedName>
        <fullName evidence="2">Nucleoid-associated protein SS37A_08210</fullName>
    </recommendedName>
</protein>
<sequence>MMDFMGLMKQAQQMQAKMAEAQLELENIEVEGEAGGGLVRVTLSAKGAMKSIFIDESLVKPQEKEILEDLILTAHMQARAKADEVMAEKMKAMTGGLQLPPGFKLPF</sequence>
<comment type="subcellular location">
    <subcellularLocation>
        <location evidence="2">Cytoplasm</location>
        <location evidence="2">Nucleoid</location>
    </subcellularLocation>
</comment>
<dbReference type="SUPFAM" id="SSF82607">
    <property type="entry name" value="YbaB-like"/>
    <property type="match status" value="1"/>
</dbReference>
<accession>A0ABM8E5X0</accession>
<evidence type="ECO:0000256" key="3">
    <source>
        <dbReference type="SAM" id="Coils"/>
    </source>
</evidence>
<reference evidence="4 5" key="1">
    <citation type="journal article" date="2023" name="Int. J. Syst. Evol. Microbiol.">
        <title>Methylocystis iwaonis sp. nov., a type II methane-oxidizing bacterium from surface soil of a rice paddy field in Japan, and emended description of the genus Methylocystis (ex Whittenbury et al. 1970) Bowman et al. 1993.</title>
        <authorList>
            <person name="Kaise H."/>
            <person name="Sawadogo J.B."/>
            <person name="Alam M.S."/>
            <person name="Ueno C."/>
            <person name="Dianou D."/>
            <person name="Shinjo R."/>
            <person name="Asakawa S."/>
        </authorList>
    </citation>
    <scope>NUCLEOTIDE SEQUENCE [LARGE SCALE GENOMIC DNA]</scope>
    <source>
        <strain evidence="4 5">SS37A-Re</strain>
    </source>
</reference>
<dbReference type="PANTHER" id="PTHR33449">
    <property type="entry name" value="NUCLEOID-ASSOCIATED PROTEIN YBAB"/>
    <property type="match status" value="1"/>
</dbReference>
<dbReference type="NCBIfam" id="TIGR00103">
    <property type="entry name" value="DNA_YbaB_EbfC"/>
    <property type="match status" value="1"/>
</dbReference>
<comment type="subunit">
    <text evidence="2">Homodimer.</text>
</comment>
<dbReference type="Pfam" id="PF02575">
    <property type="entry name" value="YbaB_DNA_bd"/>
    <property type="match status" value="1"/>
</dbReference>
<keyword evidence="2" id="KW-0963">Cytoplasm</keyword>
<evidence type="ECO:0000256" key="1">
    <source>
        <dbReference type="ARBA" id="ARBA00023125"/>
    </source>
</evidence>
<feature type="coiled-coil region" evidence="3">
    <location>
        <begin position="4"/>
        <end position="31"/>
    </location>
</feature>
<organism evidence="4 5">
    <name type="scientific">Methylocystis iwaonis</name>
    <dbReference type="NCBI Taxonomy" id="2885079"/>
    <lineage>
        <taxon>Bacteria</taxon>
        <taxon>Pseudomonadati</taxon>
        <taxon>Pseudomonadota</taxon>
        <taxon>Alphaproteobacteria</taxon>
        <taxon>Hyphomicrobiales</taxon>
        <taxon>Methylocystaceae</taxon>
        <taxon>Methylocystis</taxon>
    </lineage>
</organism>
<dbReference type="HAMAP" id="MF_00274">
    <property type="entry name" value="DNA_YbaB_EbfC"/>
    <property type="match status" value="1"/>
</dbReference>
<dbReference type="PANTHER" id="PTHR33449:SF1">
    <property type="entry name" value="NUCLEOID-ASSOCIATED PROTEIN YBAB"/>
    <property type="match status" value="1"/>
</dbReference>
<keyword evidence="1 2" id="KW-0238">DNA-binding</keyword>
<comment type="function">
    <text evidence="2">Binds to DNA and alters its conformation. May be involved in regulation of gene expression, nucleoid organization and DNA protection.</text>
</comment>
<dbReference type="Gene3D" id="3.30.1310.10">
    <property type="entry name" value="Nucleoid-associated protein YbaB-like domain"/>
    <property type="match status" value="1"/>
</dbReference>
<evidence type="ECO:0000313" key="4">
    <source>
        <dbReference type="EMBL" id="BDV33292.1"/>
    </source>
</evidence>
<comment type="similarity">
    <text evidence="2">Belongs to the YbaB/EbfC family.</text>
</comment>
<dbReference type="InterPro" id="IPR036894">
    <property type="entry name" value="YbaB-like_sf"/>
</dbReference>
<gene>
    <name evidence="4" type="ORF">SS37A_08210</name>
</gene>
<dbReference type="EMBL" id="AP027142">
    <property type="protein sequence ID" value="BDV33292.1"/>
    <property type="molecule type" value="Genomic_DNA"/>
</dbReference>
<name>A0ABM8E5X0_9HYPH</name>
<evidence type="ECO:0000256" key="2">
    <source>
        <dbReference type="HAMAP-Rule" id="MF_00274"/>
    </source>
</evidence>
<proteinExistence type="inferred from homology"/>
<dbReference type="RefSeq" id="WP_281930670.1">
    <property type="nucleotide sequence ID" value="NZ_AP027142.1"/>
</dbReference>
<dbReference type="Proteomes" id="UP001317629">
    <property type="component" value="Chromosome"/>
</dbReference>